<reference evidence="4" key="1">
    <citation type="submission" date="2021-02" db="EMBL/GenBank/DDBJ databases">
        <title>Neisseriaceae sp. 26B isolated from the cloaca of a Common Toad-headed Turtle (Mesoclemmys nasuta).</title>
        <authorList>
            <person name="Spergser J."/>
            <person name="Busse H.-J."/>
        </authorList>
    </citation>
    <scope>NUCLEOTIDE SEQUENCE</scope>
    <source>
        <strain evidence="4">26B</strain>
    </source>
</reference>
<dbReference type="Gene3D" id="2.40.30.170">
    <property type="match status" value="1"/>
</dbReference>
<evidence type="ECO:0000313" key="5">
    <source>
        <dbReference type="Proteomes" id="UP000653156"/>
    </source>
</evidence>
<evidence type="ECO:0000256" key="2">
    <source>
        <dbReference type="SAM" id="Phobius"/>
    </source>
</evidence>
<dbReference type="PANTHER" id="PTHR30438">
    <property type="entry name" value="36 KDA ANTIGEN-RELATED"/>
    <property type="match status" value="1"/>
</dbReference>
<feature type="transmembrane region" description="Helical" evidence="2">
    <location>
        <begin position="6"/>
        <end position="25"/>
    </location>
</feature>
<gene>
    <name evidence="4" type="ORF">JQU52_09945</name>
</gene>
<dbReference type="InterPro" id="IPR058625">
    <property type="entry name" value="MdtA-like_BSH"/>
</dbReference>
<accession>A0A892ZJG4</accession>
<keyword evidence="2" id="KW-0812">Transmembrane</keyword>
<dbReference type="Proteomes" id="UP000653156">
    <property type="component" value="Chromosome"/>
</dbReference>
<feature type="coiled-coil region" evidence="1">
    <location>
        <begin position="79"/>
        <end position="120"/>
    </location>
</feature>
<proteinExistence type="predicted"/>
<keyword evidence="2" id="KW-0472">Membrane</keyword>
<dbReference type="KEGG" id="ptes:JQU52_09945"/>
<evidence type="ECO:0000313" key="4">
    <source>
        <dbReference type="EMBL" id="QRQ81049.1"/>
    </source>
</evidence>
<evidence type="ECO:0000256" key="1">
    <source>
        <dbReference type="SAM" id="Coils"/>
    </source>
</evidence>
<dbReference type="GO" id="GO:0005886">
    <property type="term" value="C:plasma membrane"/>
    <property type="evidence" value="ECO:0007669"/>
    <property type="project" value="TreeGrafter"/>
</dbReference>
<dbReference type="EMBL" id="CP069798">
    <property type="protein sequence ID" value="QRQ81049.1"/>
    <property type="molecule type" value="Genomic_DNA"/>
</dbReference>
<feature type="domain" description="Multidrug resistance protein MdtA-like barrel-sandwich hybrid" evidence="3">
    <location>
        <begin position="52"/>
        <end position="209"/>
    </location>
</feature>
<keyword evidence="5" id="KW-1185">Reference proteome</keyword>
<keyword evidence="1" id="KW-0175">Coiled coil</keyword>
<dbReference type="Gene3D" id="2.40.50.100">
    <property type="match status" value="1"/>
</dbReference>
<dbReference type="AlphaFoldDB" id="A0A892ZJG4"/>
<organism evidence="4 5">
    <name type="scientific">Paralysiella testudinis</name>
    <dbReference type="NCBI Taxonomy" id="2809020"/>
    <lineage>
        <taxon>Bacteria</taxon>
        <taxon>Pseudomonadati</taxon>
        <taxon>Pseudomonadota</taxon>
        <taxon>Betaproteobacteria</taxon>
        <taxon>Neisseriales</taxon>
        <taxon>Neisseriaceae</taxon>
        <taxon>Paralysiella</taxon>
    </lineage>
</organism>
<dbReference type="Pfam" id="PF25917">
    <property type="entry name" value="BSH_RND"/>
    <property type="match status" value="1"/>
</dbReference>
<sequence length="330" mass="34826">MQKKWLWGGVAIAAVLAGIGVWVNLTGSKGLPEGFAGGNGRLELQRMDVATLYAGRVVALRVDEGDEVAQNAVLAELSSDQSNSQLAGAEAAKQRAQEAVARADAEIAAQRQQQKTAQMELDNTRRLKNEALVSAAEVQRRQAARDAAAAAVKAAQAGRAEAVAAVAQAQAQTDAAASANQDMQIRAPIAGRVEYRIAQVGNVVGAGSKVVTLLNPADVSMNVFLPVADTGKLILGSEARIVLDGIDAVWPAAVQFIAAQAQFTPKAVETAAERQKMMYKVRLRIPADIALQHKNLLKGGLTGNGYVRLNADAAWPEQWAVRLPKAEAAR</sequence>
<dbReference type="PANTHER" id="PTHR30438:SF2">
    <property type="entry name" value="MEMBRANE PROTEIN"/>
    <property type="match status" value="1"/>
</dbReference>
<evidence type="ECO:0000259" key="3">
    <source>
        <dbReference type="Pfam" id="PF25917"/>
    </source>
</evidence>
<protein>
    <submittedName>
        <fullName evidence="4">HlyD family efflux transporter periplasmic adaptor subunit</fullName>
    </submittedName>
</protein>
<name>A0A892ZJG4_9NEIS</name>
<keyword evidence="2" id="KW-1133">Transmembrane helix</keyword>
<dbReference type="RefSeq" id="WP_230338332.1">
    <property type="nucleotide sequence ID" value="NZ_CP069798.1"/>
</dbReference>